<accession>A0A0R2LRT7</accession>
<sequence length="315" mass="35671">MSLISLEPSARHVCENANTRGFVPTMITINVIRERLALEQKSPVFLHDVKMKCESFDLGADLGQINVHFLFPSDVKEDEKLPVVFYVHGGQFISGDEQSYHKLVSELTVRSRVCLVFPEYSLAPERQAPKQLQQLLAVFRNLPNMAVKYNLDLDRLILGGDDVGGGLAVSLELQAEARQIKVYKMLLFYPVVNYNFDTFSYISFAGGYYLTREQMKWAWDHYLGIDTDGKQALFSPLLATQEEMSVLPETLIITAEADVVRDEGEALARKIRDAHVKTAQIRMQGTIHDFVLKNELDKTDSCRLAMNVAVDWIHA</sequence>
<protein>
    <submittedName>
        <fullName evidence="3">Alpha beta hydrolase fold family protein</fullName>
    </submittedName>
</protein>
<evidence type="ECO:0000313" key="3">
    <source>
        <dbReference type="EMBL" id="KRO02699.1"/>
    </source>
</evidence>
<feature type="domain" description="Alpha/beta hydrolase fold-3" evidence="2">
    <location>
        <begin position="84"/>
        <end position="291"/>
    </location>
</feature>
<dbReference type="OrthoDB" id="9815425at2"/>
<dbReference type="RefSeq" id="WP_017868105.1">
    <property type="nucleotide sequence ID" value="NZ_BJYB01000001.1"/>
</dbReference>
<evidence type="ECO:0000313" key="4">
    <source>
        <dbReference type="Proteomes" id="UP000051886"/>
    </source>
</evidence>
<comment type="caution">
    <text evidence="3">The sequence shown here is derived from an EMBL/GenBank/DDBJ whole genome shotgun (WGS) entry which is preliminary data.</text>
</comment>
<dbReference type="STRING" id="449659.IV66_GL000125"/>
<evidence type="ECO:0000256" key="1">
    <source>
        <dbReference type="ARBA" id="ARBA00022801"/>
    </source>
</evidence>
<dbReference type="EMBL" id="JQCN01000001">
    <property type="protein sequence ID" value="KRO02699.1"/>
    <property type="molecule type" value="Genomic_DNA"/>
</dbReference>
<dbReference type="PANTHER" id="PTHR48081:SF8">
    <property type="entry name" value="ALPHA_BETA HYDROLASE FOLD-3 DOMAIN-CONTAINING PROTEIN-RELATED"/>
    <property type="match status" value="1"/>
</dbReference>
<dbReference type="Gene3D" id="3.40.50.1820">
    <property type="entry name" value="alpha/beta hydrolase"/>
    <property type="match status" value="1"/>
</dbReference>
<reference evidence="3 4" key="1">
    <citation type="journal article" date="2015" name="Genome Announc.">
        <title>Expanding the biotechnology potential of lactobacilli through comparative genomics of 213 strains and associated genera.</title>
        <authorList>
            <person name="Sun Z."/>
            <person name="Harris H.M."/>
            <person name="McCann A."/>
            <person name="Guo C."/>
            <person name="Argimon S."/>
            <person name="Zhang W."/>
            <person name="Yang X."/>
            <person name="Jeffery I.B."/>
            <person name="Cooney J.C."/>
            <person name="Kagawa T.F."/>
            <person name="Liu W."/>
            <person name="Song Y."/>
            <person name="Salvetti E."/>
            <person name="Wrobel A."/>
            <person name="Rasinkangas P."/>
            <person name="Parkhill J."/>
            <person name="Rea M.C."/>
            <person name="O'Sullivan O."/>
            <person name="Ritari J."/>
            <person name="Douillard F.P."/>
            <person name="Paul Ross R."/>
            <person name="Yang R."/>
            <person name="Briner A.E."/>
            <person name="Felis G.E."/>
            <person name="de Vos W.M."/>
            <person name="Barrangou R."/>
            <person name="Klaenhammer T.R."/>
            <person name="Caufield P.W."/>
            <person name="Cui Y."/>
            <person name="Zhang H."/>
            <person name="O'Toole P.W."/>
        </authorList>
    </citation>
    <scope>NUCLEOTIDE SEQUENCE [LARGE SCALE GENOMIC DNA]</scope>
    <source>
        <strain evidence="3 4">NBRC 103219</strain>
    </source>
</reference>
<dbReference type="Pfam" id="PF07859">
    <property type="entry name" value="Abhydrolase_3"/>
    <property type="match status" value="1"/>
</dbReference>
<proteinExistence type="predicted"/>
<dbReference type="InterPro" id="IPR050300">
    <property type="entry name" value="GDXG_lipolytic_enzyme"/>
</dbReference>
<dbReference type="GO" id="GO:0016787">
    <property type="term" value="F:hydrolase activity"/>
    <property type="evidence" value="ECO:0007669"/>
    <property type="project" value="UniProtKB-KW"/>
</dbReference>
<dbReference type="PANTHER" id="PTHR48081">
    <property type="entry name" value="AB HYDROLASE SUPERFAMILY PROTEIN C4A8.06C"/>
    <property type="match status" value="1"/>
</dbReference>
<dbReference type="PATRIC" id="fig|449659.4.peg.124"/>
<organism evidence="3 4">
    <name type="scientific">Ligilactobacillus pobuzihii</name>
    <dbReference type="NCBI Taxonomy" id="449659"/>
    <lineage>
        <taxon>Bacteria</taxon>
        <taxon>Bacillati</taxon>
        <taxon>Bacillota</taxon>
        <taxon>Bacilli</taxon>
        <taxon>Lactobacillales</taxon>
        <taxon>Lactobacillaceae</taxon>
        <taxon>Ligilactobacillus</taxon>
    </lineage>
</organism>
<gene>
    <name evidence="3" type="ORF">IV66_GL000125</name>
</gene>
<dbReference type="AlphaFoldDB" id="A0A0R2LRT7"/>
<name>A0A0R2LRT7_9LACO</name>
<dbReference type="InterPro" id="IPR013094">
    <property type="entry name" value="AB_hydrolase_3"/>
</dbReference>
<dbReference type="Proteomes" id="UP000051886">
    <property type="component" value="Unassembled WGS sequence"/>
</dbReference>
<dbReference type="SUPFAM" id="SSF53474">
    <property type="entry name" value="alpha/beta-Hydrolases"/>
    <property type="match status" value="1"/>
</dbReference>
<evidence type="ECO:0000259" key="2">
    <source>
        <dbReference type="Pfam" id="PF07859"/>
    </source>
</evidence>
<keyword evidence="1 3" id="KW-0378">Hydrolase</keyword>
<keyword evidence="4" id="KW-1185">Reference proteome</keyword>
<dbReference type="InterPro" id="IPR029058">
    <property type="entry name" value="AB_hydrolase_fold"/>
</dbReference>